<dbReference type="AlphaFoldDB" id="A0A9P0KLZ2"/>
<protein>
    <submittedName>
        <fullName evidence="1">Uncharacterized protein</fullName>
    </submittedName>
</protein>
<comment type="caution">
    <text evidence="1">The sequence shown here is derived from an EMBL/GenBank/DDBJ whole genome shotgun (WGS) entry which is preliminary data.</text>
</comment>
<accession>A0A9P0KLZ2</accession>
<evidence type="ECO:0000313" key="1">
    <source>
        <dbReference type="EMBL" id="CAH1978272.1"/>
    </source>
</evidence>
<name>A0A9P0KLZ2_ACAOB</name>
<keyword evidence="2" id="KW-1185">Reference proteome</keyword>
<dbReference type="Proteomes" id="UP001152888">
    <property type="component" value="Unassembled WGS sequence"/>
</dbReference>
<evidence type="ECO:0000313" key="2">
    <source>
        <dbReference type="Proteomes" id="UP001152888"/>
    </source>
</evidence>
<organism evidence="1 2">
    <name type="scientific">Acanthoscelides obtectus</name>
    <name type="common">Bean weevil</name>
    <name type="synonym">Bruchus obtectus</name>
    <dbReference type="NCBI Taxonomy" id="200917"/>
    <lineage>
        <taxon>Eukaryota</taxon>
        <taxon>Metazoa</taxon>
        <taxon>Ecdysozoa</taxon>
        <taxon>Arthropoda</taxon>
        <taxon>Hexapoda</taxon>
        <taxon>Insecta</taxon>
        <taxon>Pterygota</taxon>
        <taxon>Neoptera</taxon>
        <taxon>Endopterygota</taxon>
        <taxon>Coleoptera</taxon>
        <taxon>Polyphaga</taxon>
        <taxon>Cucujiformia</taxon>
        <taxon>Chrysomeloidea</taxon>
        <taxon>Chrysomelidae</taxon>
        <taxon>Bruchinae</taxon>
        <taxon>Bruchini</taxon>
        <taxon>Acanthoscelides</taxon>
    </lineage>
</organism>
<reference evidence="1" key="1">
    <citation type="submission" date="2022-03" db="EMBL/GenBank/DDBJ databases">
        <authorList>
            <person name="Sayadi A."/>
        </authorList>
    </citation>
    <scope>NUCLEOTIDE SEQUENCE</scope>
</reference>
<proteinExistence type="predicted"/>
<dbReference type="OrthoDB" id="1393670at2759"/>
<dbReference type="EMBL" id="CAKOFQ010006871">
    <property type="protein sequence ID" value="CAH1978272.1"/>
    <property type="molecule type" value="Genomic_DNA"/>
</dbReference>
<sequence>MACTDQESEIINGPKMANPALFTKRSMGPTFARPVLVLFQLDKSSAIVSIEGTSFFKDTKNCDIVCEFLHILESCTDPGLLTSTLVNISLASQVACTFKVGFPFRLIYSSPWRFGFRIPICVQSITPIAVGNLYMLCHIRFGLHQFMVGSWKLDPFIRLCNYAVHNSIHSPRYRCLNKIKFLTNTLLISRVTEKA</sequence>
<gene>
    <name evidence="1" type="ORF">ACAOBT_LOCUS13135</name>
</gene>